<sequence length="51" mass="6054">MIFKKIFDFPPFFIQRNFSLKAYKPTTLLLIRSRVLRKFSLKICGSNVRAC</sequence>
<evidence type="ECO:0000313" key="1">
    <source>
        <dbReference type="EMBL" id="EMJ90642.1"/>
    </source>
</evidence>
<organism evidence="1 2">
    <name type="scientific">Leptospira alstonii serovar Sichuan str. 79601</name>
    <dbReference type="NCBI Taxonomy" id="1218565"/>
    <lineage>
        <taxon>Bacteria</taxon>
        <taxon>Pseudomonadati</taxon>
        <taxon>Spirochaetota</taxon>
        <taxon>Spirochaetia</taxon>
        <taxon>Leptospirales</taxon>
        <taxon>Leptospiraceae</taxon>
        <taxon>Leptospira</taxon>
    </lineage>
</organism>
<proteinExistence type="predicted"/>
<accession>M6CFG0</accession>
<gene>
    <name evidence="1" type="ORF">LEP1GSC194_1039</name>
</gene>
<dbReference type="EMBL" id="ANIK01000122">
    <property type="protein sequence ID" value="EMJ90642.1"/>
    <property type="molecule type" value="Genomic_DNA"/>
</dbReference>
<dbReference type="AlphaFoldDB" id="M6CFG0"/>
<evidence type="ECO:0000313" key="2">
    <source>
        <dbReference type="Proteomes" id="UP000011988"/>
    </source>
</evidence>
<dbReference type="Proteomes" id="UP000011988">
    <property type="component" value="Unassembled WGS sequence"/>
</dbReference>
<protein>
    <submittedName>
        <fullName evidence="1">Uncharacterized protein</fullName>
    </submittedName>
</protein>
<reference evidence="1 2" key="1">
    <citation type="submission" date="2013-01" db="EMBL/GenBank/DDBJ databases">
        <authorList>
            <person name="Harkins D.M."/>
            <person name="Durkin A.S."/>
            <person name="Brinkac L.M."/>
            <person name="Haft D.H."/>
            <person name="Selengut J.D."/>
            <person name="Sanka R."/>
            <person name="DePew J."/>
            <person name="Purushe J."/>
            <person name="Galloway R.L."/>
            <person name="Vinetz J.M."/>
            <person name="Sutton G.G."/>
            <person name="Nierman W.C."/>
            <person name="Fouts D.E."/>
        </authorList>
    </citation>
    <scope>NUCLEOTIDE SEQUENCE [LARGE SCALE GENOMIC DNA]</scope>
    <source>
        <strain evidence="1 2">79601</strain>
    </source>
</reference>
<dbReference type="PATRIC" id="fig|1218565.3.peg.4485"/>
<comment type="caution">
    <text evidence="1">The sequence shown here is derived from an EMBL/GenBank/DDBJ whole genome shotgun (WGS) entry which is preliminary data.</text>
</comment>
<name>M6CFG0_9LEPT</name>